<evidence type="ECO:0000313" key="1">
    <source>
        <dbReference type="EMBL" id="MBW0476499.1"/>
    </source>
</evidence>
<dbReference type="AlphaFoldDB" id="A0A9Q3GRK6"/>
<keyword evidence="2" id="KW-1185">Reference proteome</keyword>
<proteinExistence type="predicted"/>
<reference evidence="1" key="1">
    <citation type="submission" date="2021-03" db="EMBL/GenBank/DDBJ databases">
        <title>Draft genome sequence of rust myrtle Austropuccinia psidii MF-1, a brazilian biotype.</title>
        <authorList>
            <person name="Quecine M.C."/>
            <person name="Pachon D.M.R."/>
            <person name="Bonatelli M.L."/>
            <person name="Correr F.H."/>
            <person name="Franceschini L.M."/>
            <person name="Leite T.F."/>
            <person name="Margarido G.R.A."/>
            <person name="Almeida C.A."/>
            <person name="Ferrarezi J.A."/>
            <person name="Labate C.A."/>
        </authorList>
    </citation>
    <scope>NUCLEOTIDE SEQUENCE</scope>
    <source>
        <strain evidence="1">MF-1</strain>
    </source>
</reference>
<dbReference type="EMBL" id="AVOT02004488">
    <property type="protein sequence ID" value="MBW0476499.1"/>
    <property type="molecule type" value="Genomic_DNA"/>
</dbReference>
<evidence type="ECO:0000313" key="2">
    <source>
        <dbReference type="Proteomes" id="UP000765509"/>
    </source>
</evidence>
<organism evidence="1 2">
    <name type="scientific">Austropuccinia psidii MF-1</name>
    <dbReference type="NCBI Taxonomy" id="1389203"/>
    <lineage>
        <taxon>Eukaryota</taxon>
        <taxon>Fungi</taxon>
        <taxon>Dikarya</taxon>
        <taxon>Basidiomycota</taxon>
        <taxon>Pucciniomycotina</taxon>
        <taxon>Pucciniomycetes</taxon>
        <taxon>Pucciniales</taxon>
        <taxon>Sphaerophragmiaceae</taxon>
        <taxon>Austropuccinia</taxon>
    </lineage>
</organism>
<accession>A0A9Q3GRK6</accession>
<sequence>MDFGPLMASGHILQPLALLTNFQPHQPPGQHLCFGPWGPSGLPGASSSSSHHQAPYNLYGRLAVNQAPWSVGHLGPFWSKSKEAKMAKWAHLSQFWPQCQQSQKWPKQPQDPNCPRTTFWTLPTPGLWQPQGATSSGPERLPLNSGEDLSFTNVLHTKGSRHGAYMV</sequence>
<comment type="caution">
    <text evidence="1">The sequence shown here is derived from an EMBL/GenBank/DDBJ whole genome shotgun (WGS) entry which is preliminary data.</text>
</comment>
<protein>
    <submittedName>
        <fullName evidence="1">Uncharacterized protein</fullName>
    </submittedName>
</protein>
<dbReference type="Proteomes" id="UP000765509">
    <property type="component" value="Unassembled WGS sequence"/>
</dbReference>
<name>A0A9Q3GRK6_9BASI</name>
<gene>
    <name evidence="1" type="ORF">O181_016214</name>
</gene>